<dbReference type="GO" id="GO:0004060">
    <property type="term" value="F:arylamine N-acetyltransferase activity"/>
    <property type="evidence" value="ECO:0007669"/>
    <property type="project" value="UniProtKB-EC"/>
</dbReference>
<comment type="caution">
    <text evidence="3">The sequence shown here is derived from an EMBL/GenBank/DDBJ whole genome shotgun (WGS) entry which is preliminary data.</text>
</comment>
<organism evidence="3 4">
    <name type="scientific">Stichopus japonicus</name>
    <name type="common">Sea cucumber</name>
    <dbReference type="NCBI Taxonomy" id="307972"/>
    <lineage>
        <taxon>Eukaryota</taxon>
        <taxon>Metazoa</taxon>
        <taxon>Echinodermata</taxon>
        <taxon>Eleutherozoa</taxon>
        <taxon>Echinozoa</taxon>
        <taxon>Holothuroidea</taxon>
        <taxon>Aspidochirotacea</taxon>
        <taxon>Aspidochirotida</taxon>
        <taxon>Stichopodidae</taxon>
        <taxon>Apostichopus</taxon>
    </lineage>
</organism>
<dbReference type="Gene3D" id="3.30.2140.20">
    <property type="match status" value="1"/>
</dbReference>
<gene>
    <name evidence="3" type="ORF">BSL78_08739</name>
</gene>
<keyword evidence="4" id="KW-1185">Reference proteome</keyword>
<evidence type="ECO:0000256" key="2">
    <source>
        <dbReference type="ARBA" id="ARBA00012701"/>
    </source>
</evidence>
<dbReference type="EC" id="2.3.1.5" evidence="2"/>
<dbReference type="Pfam" id="PF00797">
    <property type="entry name" value="Acetyltransf_2"/>
    <property type="match status" value="1"/>
</dbReference>
<evidence type="ECO:0000313" key="3">
    <source>
        <dbReference type="EMBL" id="PIK54363.1"/>
    </source>
</evidence>
<dbReference type="Proteomes" id="UP000230750">
    <property type="component" value="Unassembled WGS sequence"/>
</dbReference>
<dbReference type="InterPro" id="IPR053710">
    <property type="entry name" value="Arylamine_NAT_domain_sf"/>
</dbReference>
<dbReference type="PANTHER" id="PTHR11786:SF0">
    <property type="entry name" value="ARYLAMINE N-ACETYLTRANSFERASE 4-RELATED"/>
    <property type="match status" value="1"/>
</dbReference>
<dbReference type="EMBL" id="MRZV01000251">
    <property type="protein sequence ID" value="PIK54363.1"/>
    <property type="molecule type" value="Genomic_DNA"/>
</dbReference>
<evidence type="ECO:0000313" key="4">
    <source>
        <dbReference type="Proteomes" id="UP000230750"/>
    </source>
</evidence>
<dbReference type="OrthoDB" id="10260017at2759"/>
<dbReference type="SUPFAM" id="SSF54001">
    <property type="entry name" value="Cysteine proteinases"/>
    <property type="match status" value="1"/>
</dbReference>
<accession>A0A2G8L280</accession>
<proteinExistence type="inferred from homology"/>
<dbReference type="AlphaFoldDB" id="A0A2G8L280"/>
<protein>
    <recommendedName>
        <fullName evidence="2">arylamine N-acetyltransferase</fullName>
        <ecNumber evidence="2">2.3.1.5</ecNumber>
    </recommendedName>
</protein>
<comment type="similarity">
    <text evidence="1">Belongs to the arylamine N-acetyltransferase family.</text>
</comment>
<evidence type="ECO:0000256" key="1">
    <source>
        <dbReference type="ARBA" id="ARBA00006547"/>
    </source>
</evidence>
<dbReference type="PANTHER" id="PTHR11786">
    <property type="entry name" value="N-HYDROXYARYLAMINE O-ACETYLTRANSFERASE"/>
    <property type="match status" value="1"/>
</dbReference>
<dbReference type="InterPro" id="IPR038765">
    <property type="entry name" value="Papain-like_cys_pep_sf"/>
</dbReference>
<name>A0A2G8L280_STIJA</name>
<dbReference type="InterPro" id="IPR001447">
    <property type="entry name" value="Arylamine_N-AcTrfase"/>
</dbReference>
<reference evidence="3 4" key="1">
    <citation type="journal article" date="2017" name="PLoS Biol.">
        <title>The sea cucumber genome provides insights into morphological evolution and visceral regeneration.</title>
        <authorList>
            <person name="Zhang X."/>
            <person name="Sun L."/>
            <person name="Yuan J."/>
            <person name="Sun Y."/>
            <person name="Gao Y."/>
            <person name="Zhang L."/>
            <person name="Li S."/>
            <person name="Dai H."/>
            <person name="Hamel J.F."/>
            <person name="Liu C."/>
            <person name="Yu Y."/>
            <person name="Liu S."/>
            <person name="Lin W."/>
            <person name="Guo K."/>
            <person name="Jin S."/>
            <person name="Xu P."/>
            <person name="Storey K.B."/>
            <person name="Huan P."/>
            <person name="Zhang T."/>
            <person name="Zhou Y."/>
            <person name="Zhang J."/>
            <person name="Lin C."/>
            <person name="Li X."/>
            <person name="Xing L."/>
            <person name="Huo D."/>
            <person name="Sun M."/>
            <person name="Wang L."/>
            <person name="Mercier A."/>
            <person name="Li F."/>
            <person name="Yang H."/>
            <person name="Xiang J."/>
        </authorList>
    </citation>
    <scope>NUCLEOTIDE SEQUENCE [LARGE SCALE GENOMIC DNA]</scope>
    <source>
        <strain evidence="3">Shaxun</strain>
        <tissue evidence="3">Muscle</tissue>
    </source>
</reference>
<sequence>MSLSSHEAVEFLSGTLEMPAVSSEDLKPTLPLLNHIIKHFQQIIPFQSVVACSLDDERRHLPSWSEIQQNLFAKYGGLCYSLNVFMKVLLESLGYEVVYVSADIARINDHVTVIVLNLRGAGSKDLVEVGCGYPTFQAFPLDFDDESPVYISGFLRHKFVKRENSIIWYHEPRQAYRPIDTSKLSPEGWFRYAEIKAFTPCDIRYFESSMTATYTVKEKNNFLLTPRAVVFESCKLVAIKGNNLLQKLKTGK</sequence>